<evidence type="ECO:0000256" key="3">
    <source>
        <dbReference type="ARBA" id="ARBA00022832"/>
    </source>
</evidence>
<dbReference type="GO" id="GO:0016874">
    <property type="term" value="F:ligase activity"/>
    <property type="evidence" value="ECO:0007669"/>
    <property type="project" value="UniProtKB-KW"/>
</dbReference>
<keyword evidence="8" id="KW-1185">Reference proteome</keyword>
<keyword evidence="2" id="KW-0436">Ligase</keyword>
<dbReference type="InterPro" id="IPR000873">
    <property type="entry name" value="AMP-dep_synth/lig_dom"/>
</dbReference>
<dbReference type="Gene3D" id="3.40.50.12780">
    <property type="entry name" value="N-terminal domain of ligase-like"/>
    <property type="match status" value="1"/>
</dbReference>
<dbReference type="GO" id="GO:0005886">
    <property type="term" value="C:plasma membrane"/>
    <property type="evidence" value="ECO:0007669"/>
    <property type="project" value="TreeGrafter"/>
</dbReference>
<dbReference type="STRING" id="1538463.B0T36_15855"/>
<comment type="similarity">
    <text evidence="1">Belongs to the ATP-dependent AMP-binding enzyme family.</text>
</comment>
<name>A0A1W0BB11_9NOCA</name>
<dbReference type="PANTHER" id="PTHR22754">
    <property type="entry name" value="DISCO-INTERACTING PROTEIN 2 DIP2 -RELATED"/>
    <property type="match status" value="1"/>
</dbReference>
<dbReference type="PANTHER" id="PTHR22754:SF32">
    <property type="entry name" value="DISCO-INTERACTING PROTEIN 2"/>
    <property type="match status" value="1"/>
</dbReference>
<dbReference type="Pfam" id="PF23024">
    <property type="entry name" value="AMP-dom_DIP2-like"/>
    <property type="match status" value="1"/>
</dbReference>
<dbReference type="GO" id="GO:0006633">
    <property type="term" value="P:fatty acid biosynthetic process"/>
    <property type="evidence" value="ECO:0007669"/>
    <property type="project" value="TreeGrafter"/>
</dbReference>
<gene>
    <name evidence="7" type="ORF">B0T46_08685</name>
</gene>
<evidence type="ECO:0000259" key="6">
    <source>
        <dbReference type="Pfam" id="PF23024"/>
    </source>
</evidence>
<dbReference type="SUPFAM" id="SSF56801">
    <property type="entry name" value="Acetyl-CoA synthetase-like"/>
    <property type="match status" value="1"/>
</dbReference>
<dbReference type="GO" id="GO:0070566">
    <property type="term" value="F:adenylyltransferase activity"/>
    <property type="evidence" value="ECO:0007669"/>
    <property type="project" value="TreeGrafter"/>
</dbReference>
<dbReference type="InterPro" id="IPR045851">
    <property type="entry name" value="AMP-bd_C_sf"/>
</dbReference>
<evidence type="ECO:0000313" key="8">
    <source>
        <dbReference type="Proteomes" id="UP000188836"/>
    </source>
</evidence>
<dbReference type="Pfam" id="PF00501">
    <property type="entry name" value="AMP-binding"/>
    <property type="match status" value="1"/>
</dbReference>
<dbReference type="EMBL" id="MUMY01000006">
    <property type="protein sequence ID" value="ONM49166.1"/>
    <property type="molecule type" value="Genomic_DNA"/>
</dbReference>
<evidence type="ECO:0000313" key="7">
    <source>
        <dbReference type="EMBL" id="ONM49166.1"/>
    </source>
</evidence>
<keyword evidence="3" id="KW-0276">Fatty acid metabolism</keyword>
<dbReference type="FunFam" id="3.40.50.12780:FF:000013">
    <property type="entry name" value="Long-chain-fatty-acid--AMP ligase FadD32"/>
    <property type="match status" value="1"/>
</dbReference>
<dbReference type="InterPro" id="IPR042099">
    <property type="entry name" value="ANL_N_sf"/>
</dbReference>
<sequence length="558" mass="59996">MDAHARGDPLVARLRQQARLRGDATAFVELRYQGQRCLPESMTYAELDRVAATFAAQLQTVSRPGDRVAILCGHGLGYIVAFLSCLYARRTAVPLFPAADRNRSRLETVLDDARPSVAFVSADDSTSPRLLAPVFDQFLPVDRHAPDIGPLVAPDETAGTGPAYLQYTSGSTRSPAGVRVTCRNLATALRQLCTALPAARAAPIVTWLPFFHDMGLLLGLALPLYTGVPGVTMAPVDFVKRPIRWLRACSDYRAGMTGSPNFGVALAVSATTADERTGLDLSALEVVLNGAEPVRAATLDAFTSVFADYGFRHRAHTPGYGLAEATLPVAISKQAEEPVITRFDRDALAAGYAVQTKSGAGFALVACGMPMVDEQVAVVDPGASLELEPGMVGEIWVCGANVCDGYHSRPDCSAIFATPLPGRTGSWLRTGDLGFWFHGRLYVTDRLKDVIVIDGRNHYPADIEATVIGCAPEVRPDRVTVFGYDDGATENVVVVAELAQETIGEPREIERRIAAAVASTHDIRLADIVLTVRGRIPRTSSGKLRRGECRARYLHGTL</sequence>
<feature type="domain" description="AMP-dependent synthetase/ligase" evidence="5">
    <location>
        <begin position="15"/>
        <end position="407"/>
    </location>
</feature>
<reference evidence="7 8" key="1">
    <citation type="journal article" date="2016" name="Antonie Van Leeuwenhoek">
        <title>Nocardia donostiensis sp. nov., isolated from human respiratory specimens.</title>
        <authorList>
            <person name="Ercibengoa M."/>
            <person name="Bell M."/>
            <person name="Marimon J.M."/>
            <person name="Humrighouse B."/>
            <person name="Klenk H.P."/>
            <person name="Potter G."/>
            <person name="Perez-Trallero E."/>
        </authorList>
    </citation>
    <scope>NUCLEOTIDE SEQUENCE [LARGE SCALE GENOMIC DNA]</scope>
    <source>
        <strain evidence="7 8">X1655</strain>
    </source>
</reference>
<accession>A0A1W0BB11</accession>
<dbReference type="InterPro" id="IPR040097">
    <property type="entry name" value="FAAL/FAAC"/>
</dbReference>
<proteinExistence type="inferred from homology"/>
<dbReference type="GO" id="GO:0071766">
    <property type="term" value="P:Actinobacterium-type cell wall biogenesis"/>
    <property type="evidence" value="ECO:0007669"/>
    <property type="project" value="UniProtKB-ARBA"/>
</dbReference>
<dbReference type="Proteomes" id="UP000188836">
    <property type="component" value="Unassembled WGS sequence"/>
</dbReference>
<dbReference type="CDD" id="cd05931">
    <property type="entry name" value="FAAL"/>
    <property type="match status" value="1"/>
</dbReference>
<organism evidence="7 8">
    <name type="scientific">Nocardia donostiensis</name>
    <dbReference type="NCBI Taxonomy" id="1538463"/>
    <lineage>
        <taxon>Bacteria</taxon>
        <taxon>Bacillati</taxon>
        <taxon>Actinomycetota</taxon>
        <taxon>Actinomycetes</taxon>
        <taxon>Mycobacteriales</taxon>
        <taxon>Nocardiaceae</taxon>
        <taxon>Nocardia</taxon>
    </lineage>
</organism>
<dbReference type="Gene3D" id="3.30.300.30">
    <property type="match status" value="1"/>
</dbReference>
<evidence type="ECO:0000256" key="1">
    <source>
        <dbReference type="ARBA" id="ARBA00006432"/>
    </source>
</evidence>
<dbReference type="OrthoDB" id="3671040at2"/>
<feature type="domain" description="AMP-binding enzyme C-terminal" evidence="6">
    <location>
        <begin position="449"/>
        <end position="558"/>
    </location>
</feature>
<dbReference type="AlphaFoldDB" id="A0A1W0BB11"/>
<keyword evidence="4" id="KW-0443">Lipid metabolism</keyword>
<evidence type="ECO:0000256" key="4">
    <source>
        <dbReference type="ARBA" id="ARBA00023098"/>
    </source>
</evidence>
<comment type="caution">
    <text evidence="7">The sequence shown here is derived from an EMBL/GenBank/DDBJ whole genome shotgun (WGS) entry which is preliminary data.</text>
</comment>
<evidence type="ECO:0000259" key="5">
    <source>
        <dbReference type="Pfam" id="PF00501"/>
    </source>
</evidence>
<protein>
    <submittedName>
        <fullName evidence="7">Peptide synthetase</fullName>
    </submittedName>
</protein>
<evidence type="ECO:0000256" key="2">
    <source>
        <dbReference type="ARBA" id="ARBA00022598"/>
    </source>
</evidence>
<dbReference type="InterPro" id="IPR025110">
    <property type="entry name" value="AMP-bd_C"/>
</dbReference>